<dbReference type="InterPro" id="IPR027794">
    <property type="entry name" value="tRNase_Z_dom"/>
</dbReference>
<dbReference type="InterPro" id="IPR013471">
    <property type="entry name" value="RNase_Z/BN"/>
</dbReference>
<evidence type="ECO:0000256" key="2">
    <source>
        <dbReference type="ARBA" id="ARBA00001947"/>
    </source>
</evidence>
<evidence type="ECO:0000256" key="7">
    <source>
        <dbReference type="ARBA" id="ARBA00022722"/>
    </source>
</evidence>
<reference evidence="15" key="1">
    <citation type="submission" date="2013-07" db="EMBL/GenBank/DDBJ databases">
        <authorList>
            <consortium name="The Broad Institute Genome Sequencing Platform"/>
            <person name="Cuomo C."/>
            <person name="Litvintseva A."/>
            <person name="Chen Y."/>
            <person name="Heitman J."/>
            <person name="Sun S."/>
            <person name="Springer D."/>
            <person name="Dromer F."/>
            <person name="Young S.K."/>
            <person name="Zeng Q."/>
            <person name="Gargeya S."/>
            <person name="Fitzgerald M."/>
            <person name="Abouelleil A."/>
            <person name="Alvarado L."/>
            <person name="Berlin A.M."/>
            <person name="Chapman S.B."/>
            <person name="Dewar J."/>
            <person name="Goldberg J."/>
            <person name="Griggs A."/>
            <person name="Gujja S."/>
            <person name="Hansen M."/>
            <person name="Howarth C."/>
            <person name="Imamovic A."/>
            <person name="Larimer J."/>
            <person name="McCowan C."/>
            <person name="Murphy C."/>
            <person name="Pearson M."/>
            <person name="Priest M."/>
            <person name="Roberts A."/>
            <person name="Saif S."/>
            <person name="Shea T."/>
            <person name="Sykes S."/>
            <person name="Wortman J."/>
            <person name="Nusbaum C."/>
            <person name="Birren B."/>
        </authorList>
    </citation>
    <scope>NUCLEOTIDE SEQUENCE</scope>
    <source>
        <strain evidence="15">CBS 10117</strain>
    </source>
</reference>
<reference evidence="15" key="2">
    <citation type="submission" date="2024-02" db="EMBL/GenBank/DDBJ databases">
        <title>Comparative genomics of Cryptococcus and Kwoniella reveals pathogenesis evolution and contrasting modes of karyotype evolution via chromosome fusion or intercentromeric recombination.</title>
        <authorList>
            <person name="Coelho M.A."/>
            <person name="David-Palma M."/>
            <person name="Shea T."/>
            <person name="Bowers K."/>
            <person name="McGinley-Smith S."/>
            <person name="Mohammad A.W."/>
            <person name="Gnirke A."/>
            <person name="Yurkov A.M."/>
            <person name="Nowrousian M."/>
            <person name="Sun S."/>
            <person name="Cuomo C.A."/>
            <person name="Heitman J."/>
        </authorList>
    </citation>
    <scope>NUCLEOTIDE SEQUENCE</scope>
    <source>
        <strain evidence="15">CBS 10117</strain>
    </source>
</reference>
<feature type="region of interest" description="Disordered" evidence="12">
    <location>
        <begin position="1037"/>
        <end position="1107"/>
    </location>
</feature>
<proteinExistence type="inferred from homology"/>
<evidence type="ECO:0000259" key="13">
    <source>
        <dbReference type="Pfam" id="PF12706"/>
    </source>
</evidence>
<feature type="region of interest" description="Disordered" evidence="12">
    <location>
        <begin position="195"/>
        <end position="234"/>
    </location>
</feature>
<dbReference type="EC" id="3.1.26.11" evidence="5"/>
<keyword evidence="6" id="KW-0819">tRNA processing</keyword>
<dbReference type="GO" id="GO:0046872">
    <property type="term" value="F:metal ion binding"/>
    <property type="evidence" value="ECO:0007669"/>
    <property type="project" value="UniProtKB-KW"/>
</dbReference>
<dbReference type="Proteomes" id="UP000078595">
    <property type="component" value="Chromosome 8"/>
</dbReference>
<evidence type="ECO:0000256" key="11">
    <source>
        <dbReference type="ARBA" id="ARBA00022833"/>
    </source>
</evidence>
<evidence type="ECO:0000256" key="6">
    <source>
        <dbReference type="ARBA" id="ARBA00022694"/>
    </source>
</evidence>
<feature type="compositionally biased region" description="Basic and acidic residues" evidence="12">
    <location>
        <begin position="681"/>
        <end position="694"/>
    </location>
</feature>
<comment type="cofactor">
    <cofactor evidence="2">
        <name>Zn(2+)</name>
        <dbReference type="ChEBI" id="CHEBI:29105"/>
    </cofactor>
</comment>
<dbReference type="Pfam" id="PF12706">
    <property type="entry name" value="Lactamase_B_2"/>
    <property type="match status" value="1"/>
</dbReference>
<keyword evidence="7" id="KW-0540">Nuclease</keyword>
<evidence type="ECO:0000313" key="16">
    <source>
        <dbReference type="Proteomes" id="UP000078595"/>
    </source>
</evidence>
<feature type="compositionally biased region" description="Polar residues" evidence="12">
    <location>
        <begin position="657"/>
        <end position="667"/>
    </location>
</feature>
<keyword evidence="11" id="KW-0862">Zinc</keyword>
<feature type="compositionally biased region" description="Basic residues" evidence="12">
    <location>
        <begin position="718"/>
        <end position="728"/>
    </location>
</feature>
<dbReference type="GO" id="GO:0042781">
    <property type="term" value="F:3'-tRNA processing endoribonuclease activity"/>
    <property type="evidence" value="ECO:0007669"/>
    <property type="project" value="UniProtKB-EC"/>
</dbReference>
<feature type="region of interest" description="Disordered" evidence="12">
    <location>
        <begin position="657"/>
        <end position="763"/>
    </location>
</feature>
<dbReference type="InterPro" id="IPR001279">
    <property type="entry name" value="Metallo-B-lactamas"/>
</dbReference>
<dbReference type="CDD" id="cd07718">
    <property type="entry name" value="RNaseZ_ELAC1_ELAC2-C-term-like_MBL-fold"/>
    <property type="match status" value="1"/>
</dbReference>
<evidence type="ECO:0000256" key="12">
    <source>
        <dbReference type="SAM" id="MobiDB-lite"/>
    </source>
</evidence>
<comment type="subunit">
    <text evidence="4">Homodimer.</text>
</comment>
<gene>
    <name evidence="15" type="ORF">I303_106543</name>
</gene>
<name>A0AAJ8MK21_9TREE</name>
<protein>
    <recommendedName>
        <fullName evidence="5">ribonuclease Z</fullName>
        <ecNumber evidence="5">3.1.26.11</ecNumber>
    </recommendedName>
</protein>
<evidence type="ECO:0000256" key="5">
    <source>
        <dbReference type="ARBA" id="ARBA00012477"/>
    </source>
</evidence>
<feature type="domain" description="tRNase Z endonuclease" evidence="14">
    <location>
        <begin position="18"/>
        <end position="65"/>
    </location>
</feature>
<dbReference type="PANTHER" id="PTHR12553">
    <property type="entry name" value="ZINC PHOSPHODIESTERASE ELAC PROTEIN 2"/>
    <property type="match status" value="1"/>
</dbReference>
<feature type="compositionally biased region" description="Basic and acidic residues" evidence="12">
    <location>
        <begin position="1078"/>
        <end position="1088"/>
    </location>
</feature>
<dbReference type="SUPFAM" id="SSF56281">
    <property type="entry name" value="Metallo-hydrolase/oxidoreductase"/>
    <property type="match status" value="2"/>
</dbReference>
<evidence type="ECO:0000256" key="1">
    <source>
        <dbReference type="ARBA" id="ARBA00000402"/>
    </source>
</evidence>
<dbReference type="RefSeq" id="XP_065825465.1">
    <property type="nucleotide sequence ID" value="XM_065969393.1"/>
</dbReference>
<evidence type="ECO:0000256" key="8">
    <source>
        <dbReference type="ARBA" id="ARBA00022723"/>
    </source>
</evidence>
<dbReference type="InterPro" id="IPR036866">
    <property type="entry name" value="RibonucZ/Hydroxyglut_hydro"/>
</dbReference>
<evidence type="ECO:0000256" key="10">
    <source>
        <dbReference type="ARBA" id="ARBA00022801"/>
    </source>
</evidence>
<evidence type="ECO:0000259" key="14">
    <source>
        <dbReference type="Pfam" id="PF13691"/>
    </source>
</evidence>
<organism evidence="15 16">
    <name type="scientific">Kwoniella dejecticola CBS 10117</name>
    <dbReference type="NCBI Taxonomy" id="1296121"/>
    <lineage>
        <taxon>Eukaryota</taxon>
        <taxon>Fungi</taxon>
        <taxon>Dikarya</taxon>
        <taxon>Basidiomycota</taxon>
        <taxon>Agaricomycotina</taxon>
        <taxon>Tremellomycetes</taxon>
        <taxon>Tremellales</taxon>
        <taxon>Cryptococcaceae</taxon>
        <taxon>Kwoniella</taxon>
    </lineage>
</organism>
<dbReference type="EMBL" id="CP144537">
    <property type="protein sequence ID" value="WWC63937.1"/>
    <property type="molecule type" value="Genomic_DNA"/>
</dbReference>
<dbReference type="AlphaFoldDB" id="A0AAJ8MK21"/>
<feature type="region of interest" description="Disordered" evidence="12">
    <location>
        <begin position="146"/>
        <end position="176"/>
    </location>
</feature>
<comment type="catalytic activity">
    <reaction evidence="1">
        <text>Endonucleolytic cleavage of RNA, removing extra 3' nucleotides from tRNA precursor, generating 3' termini of tRNAs. A 3'-hydroxy group is left at the tRNA terminus and a 5'-phosphoryl group is left at the trailer molecule.</text>
        <dbReference type="EC" id="3.1.26.11"/>
    </reaction>
</comment>
<dbReference type="GO" id="GO:0005739">
    <property type="term" value="C:mitochondrion"/>
    <property type="evidence" value="ECO:0007669"/>
    <property type="project" value="TreeGrafter"/>
</dbReference>
<dbReference type="KEGG" id="kdj:28971899"/>
<dbReference type="Pfam" id="PF13691">
    <property type="entry name" value="Lactamase_B_4"/>
    <property type="match status" value="1"/>
</dbReference>
<dbReference type="HAMAP" id="MF_01818">
    <property type="entry name" value="RNase_Z_BN"/>
    <property type="match status" value="1"/>
</dbReference>
<dbReference type="PANTHER" id="PTHR12553:SF49">
    <property type="entry name" value="ZINC PHOSPHODIESTERASE ELAC PROTEIN 2"/>
    <property type="match status" value="1"/>
</dbReference>
<keyword evidence="16" id="KW-1185">Reference proteome</keyword>
<keyword evidence="9" id="KW-0255">Endonuclease</keyword>
<feature type="compositionally biased region" description="Pro residues" evidence="12">
    <location>
        <begin position="205"/>
        <end position="223"/>
    </location>
</feature>
<comment type="similarity">
    <text evidence="3">Belongs to the RNase Z family.</text>
</comment>
<evidence type="ECO:0000313" key="15">
    <source>
        <dbReference type="EMBL" id="WWC63937.1"/>
    </source>
</evidence>
<accession>A0AAJ8MK21</accession>
<keyword evidence="10" id="KW-0378">Hydrolase</keyword>
<feature type="domain" description="Metallo-beta-lactamase" evidence="13">
    <location>
        <begin position="810"/>
        <end position="895"/>
    </location>
</feature>
<dbReference type="Gene3D" id="3.60.15.10">
    <property type="entry name" value="Ribonuclease Z/Hydroxyacylglutathione hydrolase-like"/>
    <property type="match status" value="2"/>
</dbReference>
<feature type="compositionally biased region" description="Low complexity" evidence="12">
    <location>
        <begin position="992"/>
        <end position="1004"/>
    </location>
</feature>
<evidence type="ECO:0000256" key="3">
    <source>
        <dbReference type="ARBA" id="ARBA00007823"/>
    </source>
</evidence>
<keyword evidence="8" id="KW-0479">Metal-binding</keyword>
<evidence type="ECO:0000256" key="9">
    <source>
        <dbReference type="ARBA" id="ARBA00022759"/>
    </source>
</evidence>
<evidence type="ECO:0000256" key="4">
    <source>
        <dbReference type="ARBA" id="ARBA00011738"/>
    </source>
</evidence>
<dbReference type="GO" id="GO:1990180">
    <property type="term" value="P:mitochondrial tRNA 3'-end processing"/>
    <property type="evidence" value="ECO:0007669"/>
    <property type="project" value="TreeGrafter"/>
</dbReference>
<dbReference type="GeneID" id="28971899"/>
<feature type="region of interest" description="Disordered" evidence="12">
    <location>
        <begin position="990"/>
        <end position="1023"/>
    </location>
</feature>
<sequence>MAPSNTEAYLPNWQVKCLTAPGPDSDLSLHVSFDNARFLFGCGEGAQRAFNQKRTTMKGLSGIFVGTGEARSRAGLAGVLMTAADAGISKVDIVGPPDMSHYLSTLRSSVIRDSLTVNMRSYPRSCAPGEAVELFKSPNITVHGIALSPQPIAGPSRPSPQYTSFDPHSADFRPARLSPEDTQKWTDQIIGDIFHNGPKARASRRPPPPGSKSPPRPASPQPANPFVNPDGTICSSIPDTRYPLPLPSLEDAQTQMVYICQASDLRGKFDVNKANALGVPKGPARGKLTRGEAIEVDDINAEGGKRIVKPEDCLVGGGPGAVLIVVNCSENSKSDLLSNPTFQKYQPGAASSVEPAVHVHLMVHRVPRSVWESEEYKDWMTAFGPRTQHLIADPINYPDRTVFNSAAWNTLQLSIADPNIFIPPWVSSPRSPSVMLPPNTSFLVEGTHCRMHPPAPVTMLETHEKDIPFLITKEEGESARETIRQDMPEYSIACDAAQIAVSSALRSGPPSEKQIGDVIVVTTLGTGSAIPSKYRNVSSTHLDIPDLGGILLDAGEGTLGQIRRRFGKEGTKKMFEELSMIFISHMHADHHLGLNSVLEERFKLGIDSPLYIIGPTSIALNLQESASWQYAAPSEDALRNVQFINIQRLNFKVESNFRSTDPVSPSRKTADQAADTSLDGENLHEPLEIREGHRSVLPSPMGNLFENYAPKAEIPRPSRSRSRSRTPPRRAPSAGDPNYSENPVKSKAEAENQGVELDQWESEGLEDRANGRRLWPFTHVYNFTPAATRDHWRLVNTMLNSLGLSSIWAPLVPHRGRAYGLAIEHASGWKVVYSGDTKPSEELVKAGQDATLLIHEATLEDDKPEVAAIKGHSTFSQAIDVGRRMNAKHILLNHFSQRYPKLPKLPVFSPTPVPTVSTDEAGNDTAATHEIPSRPVVSISFDFMSLRIGDMWKMQYYMEPLSLLFVEAEEEGDGEGSVVGAVRKDVNPTLDGNGNVNVNSNGIGKNKKNKTNRAAAETNGKQATNMAEECMNNVDGQEMHNTGQEHGKSKRAMKKERTQALQQDQGKGKRPASPMGNETEREVKRRSTDSSVGMGGEEGMQVDVDVA</sequence>
<dbReference type="InterPro" id="IPR047151">
    <property type="entry name" value="RNZ2-like"/>
</dbReference>